<name>A0A172QRG2_9CORY</name>
<dbReference type="GO" id="GO:0005886">
    <property type="term" value="C:plasma membrane"/>
    <property type="evidence" value="ECO:0007669"/>
    <property type="project" value="UniProtKB-SubCell"/>
</dbReference>
<dbReference type="InterPro" id="IPR002543">
    <property type="entry name" value="FtsK_dom"/>
</dbReference>
<reference evidence="12 13" key="1">
    <citation type="submission" date="2016-05" db="EMBL/GenBank/DDBJ databases">
        <title>Complete genome sequence of Corynebacterium crudilactis, a new Corynebacterium species isolated from raw cow's milk.</title>
        <authorList>
            <person name="Christian R."/>
            <person name="Zimmermann J."/>
            <person name="Lipski A."/>
            <person name="Kalinowski J."/>
        </authorList>
    </citation>
    <scope>NUCLEOTIDE SEQUENCE [LARGE SCALE GENOMIC DNA]</scope>
    <source>
        <strain evidence="12 13">JZ16</strain>
    </source>
</reference>
<evidence type="ECO:0000256" key="7">
    <source>
        <dbReference type="ARBA" id="ARBA00022989"/>
    </source>
</evidence>
<keyword evidence="13" id="KW-1185">Reference proteome</keyword>
<protein>
    <submittedName>
        <fullName evidence="12">Type VII secretion protein EccC</fullName>
    </submittedName>
</protein>
<dbReference type="SMART" id="SM00382">
    <property type="entry name" value="AAA"/>
    <property type="match status" value="3"/>
</dbReference>
<evidence type="ECO:0000259" key="11">
    <source>
        <dbReference type="PROSITE" id="PS50901"/>
    </source>
</evidence>
<evidence type="ECO:0000256" key="6">
    <source>
        <dbReference type="ARBA" id="ARBA00022840"/>
    </source>
</evidence>
<dbReference type="RefSeq" id="WP_066564629.1">
    <property type="nucleotide sequence ID" value="NZ_CP015622.1"/>
</dbReference>
<proteinExistence type="predicted"/>
<evidence type="ECO:0000256" key="5">
    <source>
        <dbReference type="ARBA" id="ARBA00022741"/>
    </source>
</evidence>
<feature type="binding site" evidence="9">
    <location>
        <begin position="440"/>
        <end position="447"/>
    </location>
    <ligand>
        <name>ATP</name>
        <dbReference type="ChEBI" id="CHEBI:30616"/>
    </ligand>
</feature>
<keyword evidence="3 10" id="KW-0812">Transmembrane</keyword>
<dbReference type="Gene3D" id="3.40.50.300">
    <property type="entry name" value="P-loop containing nucleotide triphosphate hydrolases"/>
    <property type="match status" value="3"/>
</dbReference>
<dbReference type="InterPro" id="IPR003593">
    <property type="entry name" value="AAA+_ATPase"/>
</dbReference>
<sequence length="1206" mass="131576">MTTSMEQHQVDQSFGFIVDPVTWSERDPAPPLPTEPLIAEAVPQAVRPAPKPLFKVLMPVIMVALVLAMVGLMILTSGQLNPMVLIFPLMMGMSVLMMFAPPEGDDTDEIRRTYLRHLSALRVKATDHATMQRRHEWHRHPDPVTLWSMLGSRRMWERAQDDQDCLEIRFGLGVTRLDPAITVSDSGAPEDLDPVCAVSLRHAIRDVGSVQSMPVSVQLQAFRFIGLNGSGAHDLARAIVLQLLYHHGPEVVGIKALGNSEWEWLKWVPHTRDLEKAAFRILLVDSVLTNGTESYIDDPQWTTIINIGAQTSTALGQLAEDEGLLLHVDKHIHVATAHGAEELGAPDAVAPELAAVFGRRMTAFRRATTAHSAQSGELLSLLGIDDVEQLTPETLWITKRAHPRSRLAVPLGLDAMGRPMVLDLKESAHGGMGPHGLCIGATGSGKSELLRTLVLGLTITHSPEELNLVLVDFKGGATFLGFEQLPHTSAVITNLEEESMLVERMHDAISGEMNRRQEVLRQAGGCANVDEYNKRPDLKPMPALLIVIDEFSELLGQHPDFADLFVAVGRLGRSLHIHLLLASQRLEEGRLRGLDSHLSYRIGLKTFSASESRQVLGITDAYQLPSQPGAGFLKSDVGTVTRFQASYVSGPVLIRQNTNPQHIQVRLFNGWEEDPAEVLIEQGTESLIDAVVARAISAAGQRHLSAHRIWLPPLPKEVSIGALADEVGELNAVIGMIDRPYQQRQDPLLINFSLSGGSGHWAICGGPQTGKSTALRSIVVSLAATHSTQAIRFYVLDLSGSSLENLSRLPHVAGVAGRKDPERVRRVVDEVQGLINNPEPRHTFLIVDGWHTITQEFDELFDAFVDIAANGLAAKVHLVLSTQRWSSIRPAVRDLVTGRIELKLGEAMDSVIDRKAQLRIPPQPGRGLNLDKEHILIAHTSSQDIAQVCVMAQSNNWMPVPQLNVLPAEIALHELTPTSAPGIPLARGGAELATVTWDPETSRHLLAFGSQGCGKSTLISTIVTGLSIVGRDKARLVFFDLRRTHLGLVPEDMLAAYCATSAAVHDTVKDIVATLSARLPGPDITAAQLRERSWWHGPDIYLIIDDYDLLPAGTLHPLREIIPHSRDIGLHIVLARKAGGASRALYDPVLAEIKDQSPHVVLFDADRDEGAILGIKPTAQPPGRASMVIRGENIGVAQMARIGDGL</sequence>
<evidence type="ECO:0000256" key="3">
    <source>
        <dbReference type="ARBA" id="ARBA00022692"/>
    </source>
</evidence>
<feature type="domain" description="FtsK" evidence="11">
    <location>
        <begin position="417"/>
        <end position="613"/>
    </location>
</feature>
<keyword evidence="6 9" id="KW-0067">ATP-binding</keyword>
<keyword evidence="8 10" id="KW-0472">Membrane</keyword>
<feature type="transmembrane region" description="Helical" evidence="10">
    <location>
        <begin position="56"/>
        <end position="75"/>
    </location>
</feature>
<dbReference type="NCBIfam" id="TIGR03924">
    <property type="entry name" value="T7SS_EccC_a"/>
    <property type="match status" value="1"/>
</dbReference>
<keyword evidence="7 10" id="KW-1133">Transmembrane helix</keyword>
<feature type="domain" description="FtsK" evidence="11">
    <location>
        <begin position="745"/>
        <end position="911"/>
    </location>
</feature>
<dbReference type="InterPro" id="IPR027417">
    <property type="entry name" value="P-loop_NTPase"/>
</dbReference>
<evidence type="ECO:0000313" key="12">
    <source>
        <dbReference type="EMBL" id="ANE03269.1"/>
    </source>
</evidence>
<keyword evidence="2" id="KW-1003">Cell membrane</keyword>
<dbReference type="Proteomes" id="UP000076929">
    <property type="component" value="Chromosome"/>
</dbReference>
<dbReference type="GO" id="GO:0005524">
    <property type="term" value="F:ATP binding"/>
    <property type="evidence" value="ECO:0007669"/>
    <property type="project" value="UniProtKB-UniRule"/>
</dbReference>
<dbReference type="InterPro" id="IPR023836">
    <property type="entry name" value="EccCa-like_Actinobacteria"/>
</dbReference>
<evidence type="ECO:0000256" key="1">
    <source>
        <dbReference type="ARBA" id="ARBA00004651"/>
    </source>
</evidence>
<dbReference type="PROSITE" id="PS50901">
    <property type="entry name" value="FTSK"/>
    <property type="match status" value="3"/>
</dbReference>
<dbReference type="InterPro" id="IPR023837">
    <property type="entry name" value="EccCb-like_Actinobacteria"/>
</dbReference>
<dbReference type="KEGG" id="ccjz:ccrud_02940"/>
<dbReference type="SUPFAM" id="SSF52540">
    <property type="entry name" value="P-loop containing nucleoside triphosphate hydrolases"/>
    <property type="match status" value="3"/>
</dbReference>
<dbReference type="AlphaFoldDB" id="A0A172QRG2"/>
<keyword evidence="5 9" id="KW-0547">Nucleotide-binding</keyword>
<gene>
    <name evidence="12" type="ORF">ccrud_02940</name>
</gene>
<dbReference type="STRING" id="1652495.ccrud_02940"/>
<keyword evidence="4" id="KW-0677">Repeat</keyword>
<dbReference type="EMBL" id="CP015622">
    <property type="protein sequence ID" value="ANE03269.1"/>
    <property type="molecule type" value="Genomic_DNA"/>
</dbReference>
<feature type="domain" description="FtsK" evidence="11">
    <location>
        <begin position="992"/>
        <end position="1172"/>
    </location>
</feature>
<accession>A0A172QRG2</accession>
<dbReference type="Pfam" id="PF01580">
    <property type="entry name" value="FtsK_SpoIIIE"/>
    <property type="match status" value="2"/>
</dbReference>
<dbReference type="PANTHER" id="PTHR22683:SF1">
    <property type="entry name" value="TYPE VII SECRETION SYSTEM PROTEIN ESSC"/>
    <property type="match status" value="1"/>
</dbReference>
<feature type="binding site" evidence="9">
    <location>
        <begin position="1009"/>
        <end position="1016"/>
    </location>
    <ligand>
        <name>ATP</name>
        <dbReference type="ChEBI" id="CHEBI:30616"/>
    </ligand>
</feature>
<dbReference type="InterPro" id="IPR050206">
    <property type="entry name" value="FtsK/SpoIIIE/SftA"/>
</dbReference>
<evidence type="ECO:0000256" key="8">
    <source>
        <dbReference type="ARBA" id="ARBA00023136"/>
    </source>
</evidence>
<evidence type="ECO:0000256" key="10">
    <source>
        <dbReference type="SAM" id="Phobius"/>
    </source>
</evidence>
<comment type="subcellular location">
    <subcellularLocation>
        <location evidence="1">Cell membrane</location>
        <topology evidence="1">Multi-pass membrane protein</topology>
    </subcellularLocation>
</comment>
<evidence type="ECO:0000313" key="13">
    <source>
        <dbReference type="Proteomes" id="UP000076929"/>
    </source>
</evidence>
<organism evidence="12 13">
    <name type="scientific">Corynebacterium crudilactis</name>
    <dbReference type="NCBI Taxonomy" id="1652495"/>
    <lineage>
        <taxon>Bacteria</taxon>
        <taxon>Bacillati</taxon>
        <taxon>Actinomycetota</taxon>
        <taxon>Actinomycetes</taxon>
        <taxon>Mycobacteriales</taxon>
        <taxon>Corynebacteriaceae</taxon>
        <taxon>Corynebacterium</taxon>
    </lineage>
</organism>
<evidence type="ECO:0000256" key="9">
    <source>
        <dbReference type="PROSITE-ProRule" id="PRU00289"/>
    </source>
</evidence>
<feature type="binding site" evidence="9">
    <location>
        <begin position="765"/>
        <end position="772"/>
    </location>
    <ligand>
        <name>ATP</name>
        <dbReference type="ChEBI" id="CHEBI:30616"/>
    </ligand>
</feature>
<dbReference type="PANTHER" id="PTHR22683">
    <property type="entry name" value="SPORULATION PROTEIN RELATED"/>
    <property type="match status" value="1"/>
</dbReference>
<evidence type="ECO:0000256" key="2">
    <source>
        <dbReference type="ARBA" id="ARBA00022475"/>
    </source>
</evidence>
<dbReference type="GO" id="GO:0003677">
    <property type="term" value="F:DNA binding"/>
    <property type="evidence" value="ECO:0007669"/>
    <property type="project" value="InterPro"/>
</dbReference>
<evidence type="ECO:0000256" key="4">
    <source>
        <dbReference type="ARBA" id="ARBA00022737"/>
    </source>
</evidence>
<dbReference type="NCBIfam" id="TIGR03925">
    <property type="entry name" value="T7SS_EccC_b"/>
    <property type="match status" value="1"/>
</dbReference>
<dbReference type="OrthoDB" id="9807790at2"/>